<comment type="similarity">
    <text evidence="1">Belongs to the universal ribosomal protein uL10 family.</text>
</comment>
<gene>
    <name evidence="4" type="ORF">OS493_032355</name>
</gene>
<reference evidence="4" key="1">
    <citation type="submission" date="2023-01" db="EMBL/GenBank/DDBJ databases">
        <title>Genome assembly of the deep-sea coral Lophelia pertusa.</title>
        <authorList>
            <person name="Herrera S."/>
            <person name="Cordes E."/>
        </authorList>
    </citation>
    <scope>NUCLEOTIDE SEQUENCE</scope>
    <source>
        <strain evidence="4">USNM1676648</strain>
        <tissue evidence="4">Polyp</tissue>
    </source>
</reference>
<proteinExistence type="inferred from homology"/>
<dbReference type="Proteomes" id="UP001163046">
    <property type="component" value="Unassembled WGS sequence"/>
</dbReference>
<dbReference type="SUPFAM" id="SSF160369">
    <property type="entry name" value="Ribosomal protein L10-like"/>
    <property type="match status" value="1"/>
</dbReference>
<organism evidence="4 5">
    <name type="scientific">Desmophyllum pertusum</name>
    <dbReference type="NCBI Taxonomy" id="174260"/>
    <lineage>
        <taxon>Eukaryota</taxon>
        <taxon>Metazoa</taxon>
        <taxon>Cnidaria</taxon>
        <taxon>Anthozoa</taxon>
        <taxon>Hexacorallia</taxon>
        <taxon>Scleractinia</taxon>
        <taxon>Caryophylliina</taxon>
        <taxon>Caryophylliidae</taxon>
        <taxon>Desmophyllum</taxon>
    </lineage>
</organism>
<evidence type="ECO:0000313" key="4">
    <source>
        <dbReference type="EMBL" id="KAJ7353772.1"/>
    </source>
</evidence>
<evidence type="ECO:0000256" key="1">
    <source>
        <dbReference type="ARBA" id="ARBA00008889"/>
    </source>
</evidence>
<protein>
    <recommendedName>
        <fullName evidence="2">Large ribosomal subunit protein uL10m</fullName>
    </recommendedName>
    <alternativeName>
        <fullName evidence="3">39S ribosomal protein L10, mitochondrial</fullName>
    </alternativeName>
</protein>
<dbReference type="Gene3D" id="3.30.70.1730">
    <property type="match status" value="1"/>
</dbReference>
<dbReference type="EMBL" id="MU827341">
    <property type="protein sequence ID" value="KAJ7353772.1"/>
    <property type="molecule type" value="Genomic_DNA"/>
</dbReference>
<accession>A0A9W9YJE7</accession>
<keyword evidence="5" id="KW-1185">Reference proteome</keyword>
<evidence type="ECO:0000256" key="3">
    <source>
        <dbReference type="ARBA" id="ARBA00035716"/>
    </source>
</evidence>
<dbReference type="AlphaFoldDB" id="A0A9W9YJE7"/>
<dbReference type="InterPro" id="IPR043141">
    <property type="entry name" value="Ribosomal_uL10-like_sf"/>
</dbReference>
<dbReference type="InterPro" id="IPR047865">
    <property type="entry name" value="Ribosomal_uL10_bac_type"/>
</dbReference>
<evidence type="ECO:0000313" key="5">
    <source>
        <dbReference type="Proteomes" id="UP001163046"/>
    </source>
</evidence>
<name>A0A9W9YJE7_9CNID</name>
<evidence type="ECO:0000256" key="2">
    <source>
        <dbReference type="ARBA" id="ARBA00035707"/>
    </source>
</evidence>
<dbReference type="OrthoDB" id="360689at2759"/>
<comment type="caution">
    <text evidence="4">The sequence shown here is derived from an EMBL/GenBank/DDBJ whole genome shotgun (WGS) entry which is preliminary data.</text>
</comment>
<dbReference type="PANTHER" id="PTHR11560">
    <property type="entry name" value="39S RIBOSOMAL PROTEIN L10, MITOCHONDRIAL"/>
    <property type="match status" value="1"/>
</dbReference>
<sequence>MAVAMFANRSTTSVILPLLVSTTRLEFIRNESSMAMRCKSGRNKLRKAKPSLRKLMLADEIRDVFDSNNMLVVCQFIDMNTTDWEDLRYTLSKDEIRVKMFPTN</sequence>